<gene>
    <name evidence="1" type="ORF">FNV33_02930</name>
</gene>
<accession>A0A516GHR2</accession>
<evidence type="ECO:0000313" key="2">
    <source>
        <dbReference type="Proteomes" id="UP000315953"/>
    </source>
</evidence>
<protein>
    <submittedName>
        <fullName evidence="1">Uncharacterized protein</fullName>
    </submittedName>
</protein>
<dbReference type="KEGG" id="dpm:FNV33_02930"/>
<dbReference type="AlphaFoldDB" id="A0A516GHR2"/>
<reference evidence="1 2" key="1">
    <citation type="submission" date="2019-07" db="EMBL/GenBank/DDBJ databases">
        <title>Genome assembly of a nasal isolate of Dolosigranulum pigrum from a chronic sinusitis patient.</title>
        <authorList>
            <person name="Baig S."/>
            <person name="Overballe-Petersen S."/>
            <person name="Kaspar U."/>
            <person name="Rendboe A."/>
            <person name="de Man T."/>
            <person name="Liu C."/>
            <person name="Price L.B."/>
            <person name="Stegger M."/>
            <person name="Becker K."/>
            <person name="Skytt Andersen P."/>
        </authorList>
    </citation>
    <scope>NUCLEOTIDE SEQUENCE [LARGE SCALE GENOMIC DNA]</scope>
    <source>
        <strain evidence="1 2">83VPs-KB5</strain>
    </source>
</reference>
<sequence>MKRQEMVQAYLRCSECGLLMIIPRRAARKKKVGHVKHMYCSQCKCKRAFVEEDGYYQYDPKEFINKRVEIK</sequence>
<name>A0A516GHR2_9LACT</name>
<dbReference type="Proteomes" id="UP000315953">
    <property type="component" value="Chromosome"/>
</dbReference>
<proteinExistence type="predicted"/>
<dbReference type="RefSeq" id="WP_143333216.1">
    <property type="nucleotide sequence ID" value="NZ_CP041626.1"/>
</dbReference>
<organism evidence="1 2">
    <name type="scientific">Dolosigranulum pigrum</name>
    <dbReference type="NCBI Taxonomy" id="29394"/>
    <lineage>
        <taxon>Bacteria</taxon>
        <taxon>Bacillati</taxon>
        <taxon>Bacillota</taxon>
        <taxon>Bacilli</taxon>
        <taxon>Lactobacillales</taxon>
        <taxon>Carnobacteriaceae</taxon>
        <taxon>Dolosigranulum</taxon>
    </lineage>
</organism>
<dbReference type="EMBL" id="CP041626">
    <property type="protein sequence ID" value="QDO91052.1"/>
    <property type="molecule type" value="Genomic_DNA"/>
</dbReference>
<evidence type="ECO:0000313" key="1">
    <source>
        <dbReference type="EMBL" id="QDO91052.1"/>
    </source>
</evidence>